<dbReference type="RefSeq" id="WP_189048638.1">
    <property type="nucleotide sequence ID" value="NZ_BMJQ01000010.1"/>
</dbReference>
<keyword evidence="1" id="KW-0472">Membrane</keyword>
<sequence>MPTVVRRRKADFETTALRAVLAAAGCLMVASAVSGNGASALLALLACLGCLSRIERNYRRGAYGRIERELIE</sequence>
<proteinExistence type="predicted"/>
<reference evidence="2" key="2">
    <citation type="submission" date="2020-09" db="EMBL/GenBank/DDBJ databases">
        <authorList>
            <person name="Sun Q."/>
            <person name="Zhou Y."/>
        </authorList>
    </citation>
    <scope>NUCLEOTIDE SEQUENCE</scope>
    <source>
        <strain evidence="2">CGMCC 1.15725</strain>
    </source>
</reference>
<gene>
    <name evidence="2" type="ORF">GCM10011611_37960</name>
</gene>
<dbReference type="AlphaFoldDB" id="A0A8J3E6A7"/>
<keyword evidence="1" id="KW-0812">Transmembrane</keyword>
<dbReference type="EMBL" id="BMJQ01000010">
    <property type="protein sequence ID" value="GGF28319.1"/>
    <property type="molecule type" value="Genomic_DNA"/>
</dbReference>
<evidence type="ECO:0000256" key="1">
    <source>
        <dbReference type="SAM" id="Phobius"/>
    </source>
</evidence>
<evidence type="ECO:0000313" key="3">
    <source>
        <dbReference type="Proteomes" id="UP000646365"/>
    </source>
</evidence>
<dbReference type="Proteomes" id="UP000646365">
    <property type="component" value="Unassembled WGS sequence"/>
</dbReference>
<evidence type="ECO:0000313" key="2">
    <source>
        <dbReference type="EMBL" id="GGF28319.1"/>
    </source>
</evidence>
<organism evidence="2 3">
    <name type="scientific">Aliidongia dinghuensis</name>
    <dbReference type="NCBI Taxonomy" id="1867774"/>
    <lineage>
        <taxon>Bacteria</taxon>
        <taxon>Pseudomonadati</taxon>
        <taxon>Pseudomonadota</taxon>
        <taxon>Alphaproteobacteria</taxon>
        <taxon>Rhodospirillales</taxon>
        <taxon>Dongiaceae</taxon>
        <taxon>Aliidongia</taxon>
    </lineage>
</organism>
<keyword evidence="1" id="KW-1133">Transmembrane helix</keyword>
<reference evidence="2" key="1">
    <citation type="journal article" date="2014" name="Int. J. Syst. Evol. Microbiol.">
        <title>Complete genome sequence of Corynebacterium casei LMG S-19264T (=DSM 44701T), isolated from a smear-ripened cheese.</title>
        <authorList>
            <consortium name="US DOE Joint Genome Institute (JGI-PGF)"/>
            <person name="Walter F."/>
            <person name="Albersmeier A."/>
            <person name="Kalinowski J."/>
            <person name="Ruckert C."/>
        </authorList>
    </citation>
    <scope>NUCLEOTIDE SEQUENCE</scope>
    <source>
        <strain evidence="2">CGMCC 1.15725</strain>
    </source>
</reference>
<protein>
    <submittedName>
        <fullName evidence="2">Uncharacterized protein</fullName>
    </submittedName>
</protein>
<name>A0A8J3E6A7_9PROT</name>
<accession>A0A8J3E6A7</accession>
<feature type="transmembrane region" description="Helical" evidence="1">
    <location>
        <begin position="20"/>
        <end position="51"/>
    </location>
</feature>
<keyword evidence="3" id="KW-1185">Reference proteome</keyword>
<comment type="caution">
    <text evidence="2">The sequence shown here is derived from an EMBL/GenBank/DDBJ whole genome shotgun (WGS) entry which is preliminary data.</text>
</comment>